<reference evidence="3" key="2">
    <citation type="submission" date="2001-11" db="EMBL/GenBank/DDBJ databases">
        <authorList>
            <person name="German Neurospora genome project"/>
        </authorList>
    </citation>
    <scope>NUCLEOTIDE SEQUENCE</scope>
</reference>
<feature type="transmembrane region" description="Helical" evidence="2">
    <location>
        <begin position="305"/>
        <end position="329"/>
    </location>
</feature>
<evidence type="ECO:0000313" key="3">
    <source>
        <dbReference type="EMBL" id="CAC18224.2"/>
    </source>
</evidence>
<keyword evidence="2" id="KW-0472">Membrane</keyword>
<feature type="region of interest" description="Disordered" evidence="1">
    <location>
        <begin position="125"/>
        <end position="189"/>
    </location>
</feature>
<dbReference type="EMBL" id="AL451017">
    <property type="protein sequence ID" value="CAC18224.2"/>
    <property type="molecule type" value="Genomic_DNA"/>
</dbReference>
<name>Q9HEL2_NEUCS</name>
<accession>Q9HEL2</accession>
<keyword evidence="2" id="KW-0812">Transmembrane</keyword>
<proteinExistence type="predicted"/>
<evidence type="ECO:0000256" key="1">
    <source>
        <dbReference type="SAM" id="MobiDB-lite"/>
    </source>
</evidence>
<dbReference type="VEuPathDB" id="FungiDB:NCU01334"/>
<sequence>MTLTSILLPRWITCSVPSPQTSHNHGRHHKHYHIIIHDSSSPVHVAAVSGGFHDYIGLHQRCQTPVVNDLVQVFRDYNNPSDSAAKSVVSFAPIKDRHAKHAKQQTEQEEKLKCIPFPDPRFCSSGGRLHANSTTGLGPGPPSSPPPPSFPPNNPNNPIPDPVDPSNPKPKPGPDIPDPGSSSHQQEEEPRRFFCNMWKSTAFLMNLFVVLEVATLVGTCEEGGGGEVGEVEVDEVGEEGKEGEGGRKAYLVGNMVGNMVDEMNKVDRVNKMDQMDQMGQMDKAYLFHHDDQFNRIPGYRLGASWYLCMFGALISMACMAGLVASAFVLPFEDALVVPFEDECDEDSEDDNGGNGFMSERHSRLVTIVRRALTIGNLYSLRAEDAGYRQTESMGICVHSSQVRNTDTLKVMVDQGNRDLADQIGVCIIHLPKGI</sequence>
<dbReference type="AlphaFoldDB" id="Q9HEL2"/>
<feature type="compositionally biased region" description="Pro residues" evidence="1">
    <location>
        <begin position="139"/>
        <end position="177"/>
    </location>
</feature>
<reference evidence="3" key="1">
    <citation type="submission" date="2000-12" db="EMBL/GenBank/DDBJ databases">
        <authorList>
            <person name="Schulte U."/>
            <person name="Aign V."/>
            <person name="Hoheisel J."/>
            <person name="Brandt P."/>
            <person name="Fartmann B."/>
            <person name="Holland R."/>
            <person name="Nyakatura G."/>
            <person name="Mewes H.W."/>
            <person name="Mannhaupt G."/>
        </authorList>
    </citation>
    <scope>NUCLEOTIDE SEQUENCE</scope>
</reference>
<gene>
    <name evidence="3" type="primary">12F11.150</name>
</gene>
<organism evidence="3">
    <name type="scientific">Neurospora crassa</name>
    <dbReference type="NCBI Taxonomy" id="5141"/>
    <lineage>
        <taxon>Eukaryota</taxon>
        <taxon>Fungi</taxon>
        <taxon>Dikarya</taxon>
        <taxon>Ascomycota</taxon>
        <taxon>Pezizomycotina</taxon>
        <taxon>Sordariomycetes</taxon>
        <taxon>Sordariomycetidae</taxon>
        <taxon>Sordariales</taxon>
        <taxon>Sordariaceae</taxon>
        <taxon>Neurospora</taxon>
    </lineage>
</organism>
<evidence type="ECO:0000256" key="2">
    <source>
        <dbReference type="SAM" id="Phobius"/>
    </source>
</evidence>
<protein>
    <submittedName>
        <fullName evidence="3">Uncharacterized protein 12F11.150</fullName>
    </submittedName>
</protein>
<keyword evidence="2" id="KW-1133">Transmembrane helix</keyword>